<evidence type="ECO:0000256" key="2">
    <source>
        <dbReference type="SAM" id="MobiDB-lite"/>
    </source>
</evidence>
<dbReference type="OrthoDB" id="4577775at2"/>
<keyword evidence="1" id="KW-0175">Coiled coil</keyword>
<dbReference type="EMBL" id="RCZM01000003">
    <property type="protein sequence ID" value="TPG17050.1"/>
    <property type="molecule type" value="Genomic_DNA"/>
</dbReference>
<feature type="compositionally biased region" description="Polar residues" evidence="2">
    <location>
        <begin position="1"/>
        <end position="12"/>
    </location>
</feature>
<gene>
    <name evidence="3" type="ORF">EAH86_09750</name>
</gene>
<evidence type="ECO:0000256" key="1">
    <source>
        <dbReference type="SAM" id="Coils"/>
    </source>
</evidence>
<protein>
    <submittedName>
        <fullName evidence="3">Uncharacterized protein</fullName>
    </submittedName>
</protein>
<organism evidence="3 4">
    <name type="scientific">Pedococcus bigeumensis</name>
    <dbReference type="NCBI Taxonomy" id="433644"/>
    <lineage>
        <taxon>Bacteria</taxon>
        <taxon>Bacillati</taxon>
        <taxon>Actinomycetota</taxon>
        <taxon>Actinomycetes</taxon>
        <taxon>Micrococcales</taxon>
        <taxon>Intrasporangiaceae</taxon>
        <taxon>Pedococcus</taxon>
    </lineage>
</organism>
<reference evidence="3 4" key="1">
    <citation type="journal article" date="2019" name="Environ. Microbiol.">
        <title>Species interactions and distinct microbial communities in high Arctic permafrost affected cryosols are associated with the CH4 and CO2 gas fluxes.</title>
        <authorList>
            <person name="Altshuler I."/>
            <person name="Hamel J."/>
            <person name="Turney S."/>
            <person name="Magnuson E."/>
            <person name="Levesque R."/>
            <person name="Greer C."/>
            <person name="Whyte L.G."/>
        </authorList>
    </citation>
    <scope>NUCLEOTIDE SEQUENCE [LARGE SCALE GENOMIC DNA]</scope>
    <source>
        <strain evidence="3 4">S9.3A</strain>
    </source>
</reference>
<name>A0A502CWY7_9MICO</name>
<evidence type="ECO:0000313" key="3">
    <source>
        <dbReference type="EMBL" id="TPG17050.1"/>
    </source>
</evidence>
<sequence length="493" mass="54863">MNSDGHQTQAEESNAVAKGVNRVERGRTLTEQQRPRVLLIGAAFKELAGRLGEILPTVGHVGHVADANLKEWDCILTVEYPATIAQAPKKGDGRQTPDITEWKWRQEFNSHLSIVLVQTAWDGGKVVECWPPSATRKAMPDYALMTSTRVVGRHLTEVKGLSDTLEDLVKQHLVPAAKRREDHFGLEPRSGPGFKAGDVPVRPFLLGPDDLILAGSYERSDKASVWVLPSDLPDLLPWIVAALREWHDVDPERFPALPDWHDADQWRSAEEVRLRADLDQFEQTLKADVARLLAQRQEHRDALDEAKARANAFERALLTEQGTPLEEAVAKALTVIGFEVREMDREAEPGKFKEDYRITDPDAPGWIALGEAKGFTKGVSEVGMQSLSRWAGFFIKETGDFPTARWYIANHMVRQDPSTRPEPLHGRDDVIEVFAADNGLVLDTRALFALVRDAQENPEHRGAIRAWLRGQAGVITAAKVDAWLIGEASSPPV</sequence>
<keyword evidence="4" id="KW-1185">Reference proteome</keyword>
<dbReference type="RefSeq" id="WP_140739768.1">
    <property type="nucleotide sequence ID" value="NZ_RCZM01000003.1"/>
</dbReference>
<feature type="region of interest" description="Disordered" evidence="2">
    <location>
        <begin position="1"/>
        <end position="27"/>
    </location>
</feature>
<dbReference type="Proteomes" id="UP000317722">
    <property type="component" value="Unassembled WGS sequence"/>
</dbReference>
<feature type="coiled-coil region" evidence="1">
    <location>
        <begin position="289"/>
        <end position="316"/>
    </location>
</feature>
<accession>A0A502CWY7</accession>
<comment type="caution">
    <text evidence="3">The sequence shown here is derived from an EMBL/GenBank/DDBJ whole genome shotgun (WGS) entry which is preliminary data.</text>
</comment>
<dbReference type="AlphaFoldDB" id="A0A502CWY7"/>
<proteinExistence type="predicted"/>
<evidence type="ECO:0000313" key="4">
    <source>
        <dbReference type="Proteomes" id="UP000317722"/>
    </source>
</evidence>